<dbReference type="PANTHER" id="PTHR10015">
    <property type="entry name" value="HEAT SHOCK TRANSCRIPTION FACTOR"/>
    <property type="match status" value="1"/>
</dbReference>
<evidence type="ECO:0000256" key="3">
    <source>
        <dbReference type="ARBA" id="ARBA00022553"/>
    </source>
</evidence>
<dbReference type="PANTHER" id="PTHR10015:SF285">
    <property type="entry name" value="HEAT STRESS TRANSCRIPTION FACTOR B-3"/>
    <property type="match status" value="1"/>
</dbReference>
<evidence type="ECO:0000256" key="5">
    <source>
        <dbReference type="ARBA" id="ARBA00023016"/>
    </source>
</evidence>
<comment type="caution">
    <text evidence="12">The sequence shown here is derived from an EMBL/GenBank/DDBJ whole genome shotgun (WGS) entry which is preliminary data.</text>
</comment>
<reference evidence="12" key="1">
    <citation type="submission" date="2021-03" db="EMBL/GenBank/DDBJ databases">
        <authorList>
            <person name="Li Z."/>
            <person name="Yang C."/>
        </authorList>
    </citation>
    <scope>NUCLEOTIDE SEQUENCE</scope>
    <source>
        <strain evidence="12">Dzin_1.0</strain>
        <tissue evidence="12">Leaf</tissue>
    </source>
</reference>
<keyword evidence="5" id="KW-0346">Stress response</keyword>
<dbReference type="InterPro" id="IPR036390">
    <property type="entry name" value="WH_DNA-bd_sf"/>
</dbReference>
<dbReference type="AlphaFoldDB" id="A0A9D5D043"/>
<evidence type="ECO:0000313" key="13">
    <source>
        <dbReference type="Proteomes" id="UP001085076"/>
    </source>
</evidence>
<dbReference type="Pfam" id="PF00447">
    <property type="entry name" value="HSF_DNA-bind"/>
    <property type="match status" value="1"/>
</dbReference>
<comment type="subcellular location">
    <subcellularLocation>
        <location evidence="1">Nucleus</location>
    </subcellularLocation>
</comment>
<name>A0A9D5D043_9LILI</name>
<evidence type="ECO:0000256" key="10">
    <source>
        <dbReference type="SAM" id="MobiDB-lite"/>
    </source>
</evidence>
<feature type="compositionally biased region" description="Polar residues" evidence="10">
    <location>
        <begin position="107"/>
        <end position="127"/>
    </location>
</feature>
<dbReference type="GO" id="GO:0003700">
    <property type="term" value="F:DNA-binding transcription factor activity"/>
    <property type="evidence" value="ECO:0007669"/>
    <property type="project" value="InterPro"/>
</dbReference>
<dbReference type="FunFam" id="1.10.10.10:FF:000037">
    <property type="entry name" value="Heat stress transcription factor B-4"/>
    <property type="match status" value="1"/>
</dbReference>
<accession>A0A9D5D043</accession>
<evidence type="ECO:0000256" key="9">
    <source>
        <dbReference type="RuleBase" id="RU004020"/>
    </source>
</evidence>
<dbReference type="Gene3D" id="1.10.10.10">
    <property type="entry name" value="Winged helix-like DNA-binding domain superfamily/Winged helix DNA-binding domain"/>
    <property type="match status" value="1"/>
</dbReference>
<dbReference type="PROSITE" id="PS00434">
    <property type="entry name" value="HSF_DOMAIN"/>
    <property type="match status" value="1"/>
</dbReference>
<keyword evidence="4" id="KW-0805">Transcription regulation</keyword>
<dbReference type="PRINTS" id="PR00056">
    <property type="entry name" value="HSFDOMAIN"/>
</dbReference>
<comment type="similarity">
    <text evidence="9">Belongs to the HSF family.</text>
</comment>
<dbReference type="Proteomes" id="UP001085076">
    <property type="component" value="Miscellaneous, Linkage group lg02"/>
</dbReference>
<evidence type="ECO:0000256" key="2">
    <source>
        <dbReference type="ARBA" id="ARBA00011233"/>
    </source>
</evidence>
<gene>
    <name evidence="12" type="ORF">J5N97_009775</name>
</gene>
<protein>
    <recommendedName>
        <fullName evidence="11">HSF-type DNA-binding domain-containing protein</fullName>
    </recommendedName>
</protein>
<dbReference type="GO" id="GO:0005634">
    <property type="term" value="C:nucleus"/>
    <property type="evidence" value="ECO:0007669"/>
    <property type="project" value="UniProtKB-SubCell"/>
</dbReference>
<evidence type="ECO:0000256" key="7">
    <source>
        <dbReference type="ARBA" id="ARBA00023163"/>
    </source>
</evidence>
<feature type="region of interest" description="Disordered" evidence="10">
    <location>
        <begin position="101"/>
        <end position="146"/>
    </location>
</feature>
<dbReference type="OrthoDB" id="60033at2759"/>
<keyword evidence="3" id="KW-0597">Phosphoprotein</keyword>
<feature type="region of interest" description="Disordered" evidence="10">
    <location>
        <begin position="267"/>
        <end position="286"/>
    </location>
</feature>
<evidence type="ECO:0000256" key="8">
    <source>
        <dbReference type="ARBA" id="ARBA00023242"/>
    </source>
</evidence>
<sequence>MARNGRRGGGGPAPFLTKTHEMVEDGATDEVISWGDMGRSFVVWKPVEFARDILPAHFKHNNFSSFVRQLNTYGFRKVVPDRWEFANENFRRGEQILLSEIRRRKSTPTPSATKTNPVANSATNSVEAPSISFTSSPPPTTSEDQQHLLELSSQNEKLKKDNQLLSWELAQAKQHCEELLASFPINADTGELITSLLAQEEARHGVRIARPVREIAQVEEDVQVGGEEKQECLKLFGVLFKVFEVRKKRVRCEEDSNSAGGPLKMGLGAPWMGMSPPVQDSDNVCN</sequence>
<evidence type="ECO:0000259" key="11">
    <source>
        <dbReference type="PROSITE" id="PS00434"/>
    </source>
</evidence>
<dbReference type="SUPFAM" id="SSF46785">
    <property type="entry name" value="Winged helix' DNA-binding domain"/>
    <property type="match status" value="1"/>
</dbReference>
<dbReference type="GO" id="GO:0000978">
    <property type="term" value="F:RNA polymerase II cis-regulatory region sequence-specific DNA binding"/>
    <property type="evidence" value="ECO:0007669"/>
    <property type="project" value="TreeGrafter"/>
</dbReference>
<dbReference type="InterPro" id="IPR000232">
    <property type="entry name" value="HSF_DNA-bd"/>
</dbReference>
<organism evidence="12 13">
    <name type="scientific">Dioscorea zingiberensis</name>
    <dbReference type="NCBI Taxonomy" id="325984"/>
    <lineage>
        <taxon>Eukaryota</taxon>
        <taxon>Viridiplantae</taxon>
        <taxon>Streptophyta</taxon>
        <taxon>Embryophyta</taxon>
        <taxon>Tracheophyta</taxon>
        <taxon>Spermatophyta</taxon>
        <taxon>Magnoliopsida</taxon>
        <taxon>Liliopsida</taxon>
        <taxon>Dioscoreales</taxon>
        <taxon>Dioscoreaceae</taxon>
        <taxon>Dioscorea</taxon>
    </lineage>
</organism>
<evidence type="ECO:0000313" key="12">
    <source>
        <dbReference type="EMBL" id="KAJ0981520.1"/>
    </source>
</evidence>
<proteinExistence type="inferred from homology"/>
<dbReference type="GO" id="GO:0006357">
    <property type="term" value="P:regulation of transcription by RNA polymerase II"/>
    <property type="evidence" value="ECO:0007669"/>
    <property type="project" value="TreeGrafter"/>
</dbReference>
<keyword evidence="6" id="KW-0238">DNA-binding</keyword>
<evidence type="ECO:0000256" key="4">
    <source>
        <dbReference type="ARBA" id="ARBA00023015"/>
    </source>
</evidence>
<evidence type="ECO:0000256" key="1">
    <source>
        <dbReference type="ARBA" id="ARBA00004123"/>
    </source>
</evidence>
<dbReference type="InterPro" id="IPR036388">
    <property type="entry name" value="WH-like_DNA-bd_sf"/>
</dbReference>
<dbReference type="EMBL" id="JAGGNH010000002">
    <property type="protein sequence ID" value="KAJ0981520.1"/>
    <property type="molecule type" value="Genomic_DNA"/>
</dbReference>
<dbReference type="SMART" id="SM00415">
    <property type="entry name" value="HSF"/>
    <property type="match status" value="1"/>
</dbReference>
<keyword evidence="13" id="KW-1185">Reference proteome</keyword>
<evidence type="ECO:0000256" key="6">
    <source>
        <dbReference type="ARBA" id="ARBA00023125"/>
    </source>
</evidence>
<reference evidence="12" key="2">
    <citation type="journal article" date="2022" name="Hortic Res">
        <title>The genome of Dioscorea zingiberensis sheds light on the biosynthesis, origin and evolution of the medicinally important diosgenin saponins.</title>
        <authorList>
            <person name="Li Y."/>
            <person name="Tan C."/>
            <person name="Li Z."/>
            <person name="Guo J."/>
            <person name="Li S."/>
            <person name="Chen X."/>
            <person name="Wang C."/>
            <person name="Dai X."/>
            <person name="Yang H."/>
            <person name="Song W."/>
            <person name="Hou L."/>
            <person name="Xu J."/>
            <person name="Tong Z."/>
            <person name="Xu A."/>
            <person name="Yuan X."/>
            <person name="Wang W."/>
            <person name="Yang Q."/>
            <person name="Chen L."/>
            <person name="Sun Z."/>
            <person name="Wang K."/>
            <person name="Pan B."/>
            <person name="Chen J."/>
            <person name="Bao Y."/>
            <person name="Liu F."/>
            <person name="Qi X."/>
            <person name="Gang D.R."/>
            <person name="Wen J."/>
            <person name="Li J."/>
        </authorList>
    </citation>
    <scope>NUCLEOTIDE SEQUENCE</scope>
    <source>
        <strain evidence="12">Dzin_1.0</strain>
    </source>
</reference>
<comment type="subunit">
    <text evidence="2">Homotrimer.</text>
</comment>
<feature type="domain" description="HSF-type DNA-binding" evidence="11">
    <location>
        <begin position="54"/>
        <end position="78"/>
    </location>
</feature>
<keyword evidence="8" id="KW-0539">Nucleus</keyword>
<keyword evidence="7" id="KW-0804">Transcription</keyword>